<evidence type="ECO:0000256" key="2">
    <source>
        <dbReference type="ARBA" id="ARBA00023186"/>
    </source>
</evidence>
<dbReference type="PANTHER" id="PTHR10772">
    <property type="entry name" value="10 KDA HEAT SHOCK PROTEIN"/>
    <property type="match status" value="1"/>
</dbReference>
<reference evidence="4" key="1">
    <citation type="submission" date="2019-06" db="EMBL/GenBank/DDBJ databases">
        <authorList>
            <person name="Zheng W."/>
        </authorList>
    </citation>
    <scope>NUCLEOTIDE SEQUENCE</scope>
    <source>
        <strain evidence="4">QDHG01</strain>
    </source>
</reference>
<sequence>MLKFKKYIPFANRVLIRRSNPETKTRGGIIIPEAQQAEVNYGVVVAAGPGLTFTNGVLRDIAVKVGETVLLPSYAGTKIKLGDEQEYWVYRDDDIIGTLEEPVDAKAAKK</sequence>
<dbReference type="FunFam" id="2.30.33.40:FF:000002">
    <property type="entry name" value="10 kDa chaperonin, mitochondrial"/>
    <property type="match status" value="1"/>
</dbReference>
<dbReference type="CDD" id="cd00320">
    <property type="entry name" value="cpn10"/>
    <property type="match status" value="1"/>
</dbReference>
<protein>
    <recommendedName>
        <fullName evidence="6">10 kDa chaperonin</fullName>
    </recommendedName>
</protein>
<dbReference type="PANTHER" id="PTHR10772:SF0">
    <property type="entry name" value="10 KDA HEAT SHOCK PROTEIN, MITOCHONDRIAL"/>
    <property type="match status" value="1"/>
</dbReference>
<dbReference type="GO" id="GO:0051082">
    <property type="term" value="F:unfolded protein binding"/>
    <property type="evidence" value="ECO:0007669"/>
    <property type="project" value="TreeGrafter"/>
</dbReference>
<keyword evidence="2 3" id="KW-0143">Chaperone</keyword>
<dbReference type="SUPFAM" id="SSF50129">
    <property type="entry name" value="GroES-like"/>
    <property type="match status" value="1"/>
</dbReference>
<evidence type="ECO:0000256" key="1">
    <source>
        <dbReference type="ARBA" id="ARBA00006975"/>
    </source>
</evidence>
<dbReference type="InterPro" id="IPR020818">
    <property type="entry name" value="Chaperonin_GroES"/>
</dbReference>
<dbReference type="InterPro" id="IPR037124">
    <property type="entry name" value="Chaperonin_GroES_sf"/>
</dbReference>
<dbReference type="PRINTS" id="PR00297">
    <property type="entry name" value="CHAPERONIN10"/>
</dbReference>
<dbReference type="InterPro" id="IPR011032">
    <property type="entry name" value="GroES-like_sf"/>
</dbReference>
<dbReference type="GO" id="GO:0051087">
    <property type="term" value="F:protein-folding chaperone binding"/>
    <property type="evidence" value="ECO:0007669"/>
    <property type="project" value="TreeGrafter"/>
</dbReference>
<dbReference type="GO" id="GO:0044183">
    <property type="term" value="F:protein folding chaperone"/>
    <property type="evidence" value="ECO:0007669"/>
    <property type="project" value="InterPro"/>
</dbReference>
<dbReference type="GO" id="GO:0046872">
    <property type="term" value="F:metal ion binding"/>
    <property type="evidence" value="ECO:0007669"/>
    <property type="project" value="TreeGrafter"/>
</dbReference>
<comment type="similarity">
    <text evidence="1 3">Belongs to the GroES chaperonin family.</text>
</comment>
<dbReference type="Pfam" id="PF00166">
    <property type="entry name" value="Cpn10"/>
    <property type="match status" value="1"/>
</dbReference>
<evidence type="ECO:0008006" key="6">
    <source>
        <dbReference type="Google" id="ProtNLM"/>
    </source>
</evidence>
<name>A0A8J8NRQ3_HALGN</name>
<dbReference type="GO" id="GO:0005524">
    <property type="term" value="F:ATP binding"/>
    <property type="evidence" value="ECO:0007669"/>
    <property type="project" value="InterPro"/>
</dbReference>
<dbReference type="SMART" id="SM00883">
    <property type="entry name" value="Cpn10"/>
    <property type="match status" value="1"/>
</dbReference>
<organism evidence="4 5">
    <name type="scientific">Halteria grandinella</name>
    <dbReference type="NCBI Taxonomy" id="5974"/>
    <lineage>
        <taxon>Eukaryota</taxon>
        <taxon>Sar</taxon>
        <taxon>Alveolata</taxon>
        <taxon>Ciliophora</taxon>
        <taxon>Intramacronucleata</taxon>
        <taxon>Spirotrichea</taxon>
        <taxon>Stichotrichia</taxon>
        <taxon>Sporadotrichida</taxon>
        <taxon>Halteriidae</taxon>
        <taxon>Halteria</taxon>
    </lineage>
</organism>
<evidence type="ECO:0000313" key="5">
    <source>
        <dbReference type="Proteomes" id="UP000785679"/>
    </source>
</evidence>
<evidence type="ECO:0000313" key="4">
    <source>
        <dbReference type="EMBL" id="TNV79104.1"/>
    </source>
</evidence>
<keyword evidence="5" id="KW-1185">Reference proteome</keyword>
<dbReference type="AlphaFoldDB" id="A0A8J8NRQ3"/>
<dbReference type="EMBL" id="RRYP01009382">
    <property type="protein sequence ID" value="TNV79104.1"/>
    <property type="molecule type" value="Genomic_DNA"/>
</dbReference>
<comment type="caution">
    <text evidence="4">The sequence shown here is derived from an EMBL/GenBank/DDBJ whole genome shotgun (WGS) entry which is preliminary data.</text>
</comment>
<proteinExistence type="inferred from homology"/>
<dbReference type="Proteomes" id="UP000785679">
    <property type="component" value="Unassembled WGS sequence"/>
</dbReference>
<evidence type="ECO:0000256" key="3">
    <source>
        <dbReference type="RuleBase" id="RU003479"/>
    </source>
</evidence>
<dbReference type="OrthoDB" id="184876at2759"/>
<dbReference type="GO" id="GO:0005739">
    <property type="term" value="C:mitochondrion"/>
    <property type="evidence" value="ECO:0007669"/>
    <property type="project" value="TreeGrafter"/>
</dbReference>
<dbReference type="Gene3D" id="2.30.33.40">
    <property type="entry name" value="GroES chaperonin"/>
    <property type="match status" value="1"/>
</dbReference>
<accession>A0A8J8NRQ3</accession>
<gene>
    <name evidence="4" type="ORF">FGO68_gene16550</name>
</gene>